<protein>
    <submittedName>
        <fullName evidence="1">Uncharacterized protein</fullName>
    </submittedName>
</protein>
<dbReference type="AlphaFoldDB" id="A0A2R6A7M3"/>
<dbReference type="EMBL" id="NEXC01000082">
    <property type="protein sequence ID" value="PSN82325.1"/>
    <property type="molecule type" value="Genomic_DNA"/>
</dbReference>
<reference evidence="1 2" key="1">
    <citation type="submission" date="2017-04" db="EMBL/GenBank/DDBJ databases">
        <title>Novel microbial lineages endemic to geothermal iron-oxide mats fill important gaps in the evolutionary history of Archaea.</title>
        <authorList>
            <person name="Jay Z.J."/>
            <person name="Beam J.P."/>
            <person name="Dlakic M."/>
            <person name="Rusch D.B."/>
            <person name="Kozubal M.A."/>
            <person name="Inskeep W.P."/>
        </authorList>
    </citation>
    <scope>NUCLEOTIDE SEQUENCE [LARGE SCALE GENOMIC DNA]</scope>
    <source>
        <strain evidence="1">OSP_D</strain>
    </source>
</reference>
<proteinExistence type="predicted"/>
<accession>A0A2R6A7M3</accession>
<evidence type="ECO:0000313" key="2">
    <source>
        <dbReference type="Proteomes" id="UP000240880"/>
    </source>
</evidence>
<dbReference type="Proteomes" id="UP000240880">
    <property type="component" value="Unassembled WGS sequence"/>
</dbReference>
<sequence>MVGAHDRPLLQPAHLLKLGEWMSMNSFLGWVHAGDGQGERHPLPFSCGFQVMFAQNSRDLHDLLRKVVHLE</sequence>
<evidence type="ECO:0000313" key="1">
    <source>
        <dbReference type="EMBL" id="PSN82325.1"/>
    </source>
</evidence>
<comment type="caution">
    <text evidence="1">The sequence shown here is derived from an EMBL/GenBank/DDBJ whole genome shotgun (WGS) entry which is preliminary data.</text>
</comment>
<organism evidence="1 2">
    <name type="scientific">Candidatus Marsarchaeota G1 archaeon OSP_D</name>
    <dbReference type="NCBI Taxonomy" id="1978155"/>
    <lineage>
        <taxon>Archaea</taxon>
        <taxon>Candidatus Marsarchaeota</taxon>
        <taxon>Candidatus Marsarchaeota group 1</taxon>
    </lineage>
</organism>
<name>A0A2R6A7M3_9ARCH</name>
<gene>
    <name evidence="1" type="ORF">B9Q01_08370</name>
</gene>